<dbReference type="EMBL" id="DQ358700">
    <property type="protein sequence ID" value="ABC88373.1"/>
    <property type="molecule type" value="mRNA"/>
</dbReference>
<keyword evidence="5" id="KW-0677">Repeat</keyword>
<keyword evidence="4" id="KW-0964">Secreted</keyword>
<organism evidence="11">
    <name type="scientific">Nematostella vectensis</name>
    <name type="common">Starlet sea anemone</name>
    <dbReference type="NCBI Taxonomy" id="45351"/>
    <lineage>
        <taxon>Eukaryota</taxon>
        <taxon>Metazoa</taxon>
        <taxon>Cnidaria</taxon>
        <taxon>Anthozoa</taxon>
        <taxon>Hexacorallia</taxon>
        <taxon>Actiniaria</taxon>
        <taxon>Edwardsiidae</taxon>
        <taxon>Nematostella</taxon>
    </lineage>
</organism>
<evidence type="ECO:0000259" key="10">
    <source>
        <dbReference type="PROSITE" id="PS50933"/>
    </source>
</evidence>
<dbReference type="AlphaFoldDB" id="Q27W09"/>
<dbReference type="Gene3D" id="2.10.70.10">
    <property type="entry name" value="Complement Module, domain 1"/>
    <property type="match status" value="1"/>
</dbReference>
<evidence type="ECO:0000256" key="3">
    <source>
        <dbReference type="ARBA" id="ARBA00022473"/>
    </source>
</evidence>
<keyword evidence="3 7" id="KW-0217">Developmental protein</keyword>
<protein>
    <submittedName>
        <fullName evidence="11">Chordin</fullName>
    </submittedName>
</protein>
<feature type="domain" description="CHRD" evidence="10">
    <location>
        <begin position="356"/>
        <end position="477"/>
    </location>
</feature>
<dbReference type="PROSITE" id="PS50933">
    <property type="entry name" value="CHRD"/>
    <property type="match status" value="3"/>
</dbReference>
<dbReference type="GO" id="GO:0005576">
    <property type="term" value="C:extracellular region"/>
    <property type="evidence" value="ECO:0007669"/>
    <property type="project" value="UniProtKB-SubCell"/>
</dbReference>
<dbReference type="InterPro" id="IPR010895">
    <property type="entry name" value="CHRD"/>
</dbReference>
<reference evidence="11" key="1">
    <citation type="journal article" date="2006" name="Curr. Biol.">
        <title>Dorso/ventral genes are asymmetrically expressed and involved in germ-layer demarcation during cnidarian gastrulation.</title>
        <authorList>
            <person name="Matus D.Q."/>
            <person name="Thomsen G.H."/>
            <person name="Martindale M.Q."/>
        </authorList>
    </citation>
    <scope>NUCLEOTIDE SEQUENCE</scope>
</reference>
<dbReference type="SMART" id="SM00214">
    <property type="entry name" value="VWC"/>
    <property type="match status" value="4"/>
</dbReference>
<evidence type="ECO:0000256" key="5">
    <source>
        <dbReference type="ARBA" id="ARBA00022737"/>
    </source>
</evidence>
<dbReference type="InterPro" id="IPR052278">
    <property type="entry name" value="Chordin-like_regulators"/>
</dbReference>
<feature type="signal peptide" evidence="8">
    <location>
        <begin position="1"/>
        <end position="17"/>
    </location>
</feature>
<feature type="domain" description="VWFC" evidence="9">
    <location>
        <begin position="36"/>
        <end position="110"/>
    </location>
</feature>
<evidence type="ECO:0000256" key="1">
    <source>
        <dbReference type="ARBA" id="ARBA00004613"/>
    </source>
</evidence>
<evidence type="ECO:0000256" key="6">
    <source>
        <dbReference type="ARBA" id="ARBA00023180"/>
    </source>
</evidence>
<sequence length="859" mass="94285">MLAKFFVFVTLPSCIYTRFVLRPIGIEFKSQGSRKDGCSFRLRHYKIGDTWHPELYPFGIQRCVLCSCIKDSKRQGSYGKLACQSTRHRCPRSACTNPIYKPNQCCPTCPPEFVSLMHESRSTASSARPAGIARAHFTLVKTALHISIRYEGDQKPKLLTLLGPKGNILQELNVNRRAMNGTKICFLWSNMDSTQIAHLNDGKVTATLRFRRRFLGMLTGEVKPHKDYSEEAFEGLLQADDKSNAHMGALTSFTLSRKGKTLHIKIHNSPFTHVDSKAVSATLQFTKTTVNGPAQVFQTVSVTSLQENGGQAKATWENPSDHNLKLLARGLLTVTLLVTAGGNSVGMSGPIVVKSSCNTIYAALAGREGARPTITGASGYISFDVTSEGKVNYKVILSGLMQPVSEINLEMSRKRVVKRISRAINPTSDSTAEVTGVWARPSAAAICALFNSAITVVVRTALYNRGELRGFVRQLPYGGPHLTYHETPRLLSGNAVVPSSQTGASGLAWFSLDRQCNLYYHLLLIGVQREGKNSVTADLEGFAIAGEEPLTYEKQKHALSTFDSDMISGSIRDLSTDFIYNTLQGKVYVQVSSTDNPHGELRTQLLVSDGEQCRQKLPPQKTDFTIEGSCVENGERYFNGEVWSPSHDPICTTCSCKDATVSCFPVVCLPLNCSEQLIMMPERCCPVCPVLESEAIRTYDEGSTPTDAGCFVEQGKKFYPSGAVWHPYASPFGYMKCTVCTCKAETNEITWNNIQCPRLDCPKPFKMHPSDCCAQCPVEDAKKAIEPPSKVCKFGQNTYPNNARWTPYLPPFGVIKCVTCQCQNGRSSCSTVTCPAGHCKTSLDSLSKSCCVPCSGESP</sequence>
<evidence type="ECO:0000259" key="9">
    <source>
        <dbReference type="PROSITE" id="PS50184"/>
    </source>
</evidence>
<dbReference type="Pfam" id="PF00093">
    <property type="entry name" value="VWC"/>
    <property type="match status" value="3"/>
</dbReference>
<proteinExistence type="evidence at transcript level"/>
<evidence type="ECO:0000256" key="7">
    <source>
        <dbReference type="PROSITE-ProRule" id="PRU00230"/>
    </source>
</evidence>
<name>Q27W09_NEMVE</name>
<feature type="domain" description="VWFC" evidence="9">
    <location>
        <begin position="628"/>
        <end position="689"/>
    </location>
</feature>
<evidence type="ECO:0000256" key="2">
    <source>
        <dbReference type="ARBA" id="ARBA00007156"/>
    </source>
</evidence>
<dbReference type="HOGENOM" id="CLU_008477_0_0_1"/>
<keyword evidence="6" id="KW-0325">Glycoprotein</keyword>
<dbReference type="PROSITE" id="PS50184">
    <property type="entry name" value="VWFC_2"/>
    <property type="match status" value="2"/>
</dbReference>
<dbReference type="Pfam" id="PF07452">
    <property type="entry name" value="CHRD"/>
    <property type="match status" value="2"/>
</dbReference>
<dbReference type="GO" id="GO:0007389">
    <property type="term" value="P:pattern specification process"/>
    <property type="evidence" value="ECO:0007669"/>
    <property type="project" value="UniProtKB-ARBA"/>
</dbReference>
<accession>Q27W09</accession>
<dbReference type="InterPro" id="IPR001007">
    <property type="entry name" value="VWF_dom"/>
</dbReference>
<evidence type="ECO:0000313" key="11">
    <source>
        <dbReference type="EMBL" id="ABC88373.1"/>
    </source>
</evidence>
<dbReference type="GO" id="GO:0048731">
    <property type="term" value="P:system development"/>
    <property type="evidence" value="ECO:0007669"/>
    <property type="project" value="UniProtKB-ARBA"/>
</dbReference>
<feature type="domain" description="CHRD" evidence="10">
    <location>
        <begin position="109"/>
        <end position="227"/>
    </location>
</feature>
<feature type="domain" description="CHRD" evidence="10">
    <location>
        <begin position="483"/>
        <end position="610"/>
    </location>
</feature>
<dbReference type="PROSITE" id="PS01208">
    <property type="entry name" value="VWFC_1"/>
    <property type="match status" value="1"/>
</dbReference>
<dbReference type="PANTHER" id="PTHR46526:SF1">
    <property type="entry name" value="CHORDIN"/>
    <property type="match status" value="1"/>
</dbReference>
<dbReference type="InterPro" id="IPR016353">
    <property type="entry name" value="Chordin"/>
</dbReference>
<dbReference type="PANTHER" id="PTHR46526">
    <property type="entry name" value="CHORDIN"/>
    <property type="match status" value="1"/>
</dbReference>
<dbReference type="SMART" id="SM00754">
    <property type="entry name" value="CHRD"/>
    <property type="match status" value="3"/>
</dbReference>
<feature type="chain" id="PRO_5004204083" evidence="8">
    <location>
        <begin position="18"/>
        <end position="859"/>
    </location>
</feature>
<keyword evidence="8" id="KW-0732">Signal</keyword>
<evidence type="ECO:0000256" key="4">
    <source>
        <dbReference type="ARBA" id="ARBA00022525"/>
    </source>
</evidence>
<dbReference type="Gene3D" id="6.20.200.20">
    <property type="match status" value="1"/>
</dbReference>
<dbReference type="SUPFAM" id="SSF57603">
    <property type="entry name" value="FnI-like domain"/>
    <property type="match status" value="4"/>
</dbReference>
<evidence type="ECO:0000256" key="8">
    <source>
        <dbReference type="SAM" id="SignalP"/>
    </source>
</evidence>
<dbReference type="PIRSF" id="PIRSF002496">
    <property type="entry name" value="Chordin"/>
    <property type="match status" value="1"/>
</dbReference>
<comment type="similarity">
    <text evidence="2">Belongs to the chordin family.</text>
</comment>
<comment type="subcellular location">
    <subcellularLocation>
        <location evidence="1">Secreted</location>
    </subcellularLocation>
</comment>